<keyword evidence="2" id="KW-1185">Reference proteome</keyword>
<sequence length="192" mass="21153">MAERDWHVLLVGGPSGTGKSTVCGALMRQYGVGASEIDDIETAVQAMTTPEQQPILHHWSAHAESREWTAEEIFDLTLAAAEALSPAVEAVVQSHLNHGPPVIMEGDYLLPALAGRIRSPRVRVVFLYEPDEAQLVANFLGREQDEGPQYMRARVSWLFGQWLAAEAPKHGVAAIPVRPWDTLSERLQIAVR</sequence>
<dbReference type="InterPro" id="IPR027417">
    <property type="entry name" value="P-loop_NTPase"/>
</dbReference>
<comment type="caution">
    <text evidence="1">The sequence shown here is derived from an EMBL/GenBank/DDBJ whole genome shotgun (WGS) entry which is preliminary data.</text>
</comment>
<evidence type="ECO:0000313" key="2">
    <source>
        <dbReference type="Proteomes" id="UP001595699"/>
    </source>
</evidence>
<dbReference type="SUPFAM" id="SSF52540">
    <property type="entry name" value="P-loop containing nucleoside triphosphate hydrolases"/>
    <property type="match status" value="1"/>
</dbReference>
<dbReference type="EMBL" id="JBHRZH010000023">
    <property type="protein sequence ID" value="MFC3764352.1"/>
    <property type="molecule type" value="Genomic_DNA"/>
</dbReference>
<proteinExistence type="predicted"/>
<accession>A0ABV7YIB4</accession>
<reference evidence="2" key="1">
    <citation type="journal article" date="2019" name="Int. J. Syst. Evol. Microbiol.">
        <title>The Global Catalogue of Microorganisms (GCM) 10K type strain sequencing project: providing services to taxonomists for standard genome sequencing and annotation.</title>
        <authorList>
            <consortium name="The Broad Institute Genomics Platform"/>
            <consortium name="The Broad Institute Genome Sequencing Center for Infectious Disease"/>
            <person name="Wu L."/>
            <person name="Ma J."/>
        </authorList>
    </citation>
    <scope>NUCLEOTIDE SEQUENCE [LARGE SCALE GENOMIC DNA]</scope>
    <source>
        <strain evidence="2">CGMCC 4.7241</strain>
    </source>
</reference>
<dbReference type="Gene3D" id="3.40.50.300">
    <property type="entry name" value="P-loop containing nucleotide triphosphate hydrolases"/>
    <property type="match status" value="1"/>
</dbReference>
<organism evidence="1 2">
    <name type="scientific">Tenggerimyces flavus</name>
    <dbReference type="NCBI Taxonomy" id="1708749"/>
    <lineage>
        <taxon>Bacteria</taxon>
        <taxon>Bacillati</taxon>
        <taxon>Actinomycetota</taxon>
        <taxon>Actinomycetes</taxon>
        <taxon>Propionibacteriales</taxon>
        <taxon>Nocardioidaceae</taxon>
        <taxon>Tenggerimyces</taxon>
    </lineage>
</organism>
<dbReference type="RefSeq" id="WP_205115337.1">
    <property type="nucleotide sequence ID" value="NZ_JAFBCM010000001.1"/>
</dbReference>
<gene>
    <name evidence="1" type="ORF">ACFOUW_26180</name>
</gene>
<evidence type="ECO:0008006" key="3">
    <source>
        <dbReference type="Google" id="ProtNLM"/>
    </source>
</evidence>
<evidence type="ECO:0000313" key="1">
    <source>
        <dbReference type="EMBL" id="MFC3764352.1"/>
    </source>
</evidence>
<name>A0ABV7YIB4_9ACTN</name>
<dbReference type="Proteomes" id="UP001595699">
    <property type="component" value="Unassembled WGS sequence"/>
</dbReference>
<protein>
    <recommendedName>
        <fullName evidence="3">Uridine kinase</fullName>
    </recommendedName>
</protein>